<dbReference type="EMBL" id="JAAIYP010000007">
    <property type="protein sequence ID" value="NFV78819.1"/>
    <property type="molecule type" value="Genomic_DNA"/>
</dbReference>
<evidence type="ECO:0000256" key="3">
    <source>
        <dbReference type="ARBA" id="ARBA00022723"/>
    </source>
</evidence>
<accession>A0A7C9QS32</accession>
<evidence type="ECO:0000256" key="5">
    <source>
        <dbReference type="ARBA" id="ARBA00023014"/>
    </source>
</evidence>
<dbReference type="GO" id="GO:0046872">
    <property type="term" value="F:metal ion binding"/>
    <property type="evidence" value="ECO:0007669"/>
    <property type="project" value="UniProtKB-KW"/>
</dbReference>
<dbReference type="RefSeq" id="WP_163674124.1">
    <property type="nucleotide sequence ID" value="NZ_JAAIYP010000007.1"/>
</dbReference>
<comment type="cofactor">
    <cofactor evidence="1">
        <name>[4Fe-4S] cluster</name>
        <dbReference type="ChEBI" id="CHEBI:49883"/>
    </cofactor>
</comment>
<dbReference type="InterPro" id="IPR013785">
    <property type="entry name" value="Aldolase_TIM"/>
</dbReference>
<dbReference type="InterPro" id="IPR007197">
    <property type="entry name" value="rSAM"/>
</dbReference>
<keyword evidence="2" id="KW-0949">S-adenosyl-L-methionine</keyword>
<protein>
    <submittedName>
        <fullName evidence="7">Radical SAM protein</fullName>
    </submittedName>
</protein>
<dbReference type="GO" id="GO:0051536">
    <property type="term" value="F:iron-sulfur cluster binding"/>
    <property type="evidence" value="ECO:0007669"/>
    <property type="project" value="UniProtKB-KW"/>
</dbReference>
<dbReference type="AlphaFoldDB" id="A0A7C9QS32"/>
<proteinExistence type="predicted"/>
<dbReference type="CDD" id="cd01335">
    <property type="entry name" value="Radical_SAM"/>
    <property type="match status" value="1"/>
</dbReference>
<dbReference type="PANTHER" id="PTHR11228">
    <property type="entry name" value="RADICAL SAM DOMAIN PROTEIN"/>
    <property type="match status" value="1"/>
</dbReference>
<keyword evidence="4" id="KW-0408">Iron</keyword>
<dbReference type="SFLD" id="SFLDG01067">
    <property type="entry name" value="SPASM/twitch_domain_containing"/>
    <property type="match status" value="1"/>
</dbReference>
<name>A0A7C9QS32_9PROT</name>
<dbReference type="NCBIfam" id="TIGR04085">
    <property type="entry name" value="rSAM_more_4Fe4S"/>
    <property type="match status" value="1"/>
</dbReference>
<reference evidence="7 8" key="1">
    <citation type="submission" date="2020-02" db="EMBL/GenBank/DDBJ databases">
        <authorList>
            <person name="Dziuba M."/>
            <person name="Kuznetsov B."/>
            <person name="Mardanov A."/>
            <person name="Ravin N."/>
            <person name="Grouzdev D."/>
        </authorList>
    </citation>
    <scope>NUCLEOTIDE SEQUENCE [LARGE SCALE GENOMIC DNA]</scope>
    <source>
        <strain evidence="7 8">SpK</strain>
    </source>
</reference>
<keyword evidence="5" id="KW-0411">Iron-sulfur</keyword>
<dbReference type="Gene3D" id="3.20.20.70">
    <property type="entry name" value="Aldolase class I"/>
    <property type="match status" value="1"/>
</dbReference>
<feature type="domain" description="Radical SAM core" evidence="6">
    <location>
        <begin position="12"/>
        <end position="151"/>
    </location>
</feature>
<comment type="caution">
    <text evidence="7">The sequence shown here is derived from an EMBL/GenBank/DDBJ whole genome shotgun (WGS) entry which is preliminary data.</text>
</comment>
<dbReference type="SFLD" id="SFLDS00029">
    <property type="entry name" value="Radical_SAM"/>
    <property type="match status" value="1"/>
</dbReference>
<evidence type="ECO:0000256" key="1">
    <source>
        <dbReference type="ARBA" id="ARBA00001966"/>
    </source>
</evidence>
<evidence type="ECO:0000256" key="2">
    <source>
        <dbReference type="ARBA" id="ARBA00022691"/>
    </source>
</evidence>
<evidence type="ECO:0000313" key="8">
    <source>
        <dbReference type="Proteomes" id="UP000480684"/>
    </source>
</evidence>
<dbReference type="SUPFAM" id="SSF102114">
    <property type="entry name" value="Radical SAM enzymes"/>
    <property type="match status" value="1"/>
</dbReference>
<evidence type="ECO:0000256" key="4">
    <source>
        <dbReference type="ARBA" id="ARBA00023004"/>
    </source>
</evidence>
<organism evidence="7 8">
    <name type="scientific">Magnetospirillum aberrantis SpK</name>
    <dbReference type="NCBI Taxonomy" id="908842"/>
    <lineage>
        <taxon>Bacteria</taxon>
        <taxon>Pseudomonadati</taxon>
        <taxon>Pseudomonadota</taxon>
        <taxon>Alphaproteobacteria</taxon>
        <taxon>Rhodospirillales</taxon>
        <taxon>Rhodospirillaceae</taxon>
        <taxon>Magnetospirillum</taxon>
    </lineage>
</organism>
<dbReference type="GO" id="GO:0003824">
    <property type="term" value="F:catalytic activity"/>
    <property type="evidence" value="ECO:0007669"/>
    <property type="project" value="InterPro"/>
</dbReference>
<evidence type="ECO:0000313" key="7">
    <source>
        <dbReference type="EMBL" id="NFV78819.1"/>
    </source>
</evidence>
<dbReference type="Proteomes" id="UP000480684">
    <property type="component" value="Unassembled WGS sequence"/>
</dbReference>
<dbReference type="InterPro" id="IPR058240">
    <property type="entry name" value="rSAM_sf"/>
</dbReference>
<gene>
    <name evidence="7" type="ORF">G4223_01635</name>
</gene>
<dbReference type="InterPro" id="IPR050377">
    <property type="entry name" value="Radical_SAM_PqqE_MftC-like"/>
</dbReference>
<sequence>MAGLDLLVVWATTRCQLTCRYCYMSAGDGPGRDLDPALFAALLDAVPLAPGATVQIAGGEPGLVPEVVDTVADAAWRCGAGRVGIQTNGLAIDDRFLELVRTRRLGVGVSLDGPTEVNDAVRGRTAEVLAGLRRLDEASIPFGITTVLTRQSLAGLPRIAMLLGGFAQARSIGLDILRPTGRGSDLSLPSASEVAHAYEQLATALAWVNQRRRCPIKLREAASVACGEKRACCPAEEGRAAVLTPDGTLWPCASLVGQTEYACGTVHAPDHSRLGRGLRPDESQCARCALPGCRGRCPARATLSPRAAALDCVLRRAALAPSTGTHHAS</sequence>
<keyword evidence="3" id="KW-0479">Metal-binding</keyword>
<dbReference type="Pfam" id="PF04055">
    <property type="entry name" value="Radical_SAM"/>
    <property type="match status" value="1"/>
</dbReference>
<evidence type="ECO:0000259" key="6">
    <source>
        <dbReference type="Pfam" id="PF04055"/>
    </source>
</evidence>
<dbReference type="InterPro" id="IPR023885">
    <property type="entry name" value="4Fe4S-binding_SPASM_dom"/>
</dbReference>
<keyword evidence="8" id="KW-1185">Reference proteome</keyword>
<dbReference type="PANTHER" id="PTHR11228:SF7">
    <property type="entry name" value="PQQA PEPTIDE CYCLASE"/>
    <property type="match status" value="1"/>
</dbReference>